<dbReference type="SUPFAM" id="SSF46689">
    <property type="entry name" value="Homeodomain-like"/>
    <property type="match status" value="1"/>
</dbReference>
<dbReference type="RefSeq" id="WP_103881075.1">
    <property type="nucleotide sequence ID" value="NZ_FNVG01000014.1"/>
</dbReference>
<evidence type="ECO:0000259" key="4">
    <source>
        <dbReference type="PROSITE" id="PS01124"/>
    </source>
</evidence>
<reference evidence="6" key="1">
    <citation type="submission" date="2016-10" db="EMBL/GenBank/DDBJ databases">
        <authorList>
            <person name="Varghese N."/>
            <person name="Submissions S."/>
        </authorList>
    </citation>
    <scope>NUCLEOTIDE SEQUENCE [LARGE SCALE GENOMIC DNA]</scope>
    <source>
        <strain evidence="6">CGMCC 1.7062</strain>
    </source>
</reference>
<evidence type="ECO:0000256" key="2">
    <source>
        <dbReference type="ARBA" id="ARBA00023125"/>
    </source>
</evidence>
<sequence length="282" mass="32220">MDTGNLGVGSKKIIFKKKKMSVDILSIGHKFIRLLHCEGHISTHSTNKPLTHGDLIYIPCNSNFNLNLKAIEDKQITFEVVEIDKSTFTKLLSNFRPVTPSLSTLNSTDNRCNLIESYNIQILFQSIVNLGLRYDDNLNTMIQSLTLSLVCELVRENLTCPVLDTRQSITDKMVELLALDLKSKWKLNDVALRMNMSSSTLHRRLKDEGVEFSRVLNSTRLEMARRMLTYNSQPISLVSINCGFESLSYFSTQFKKKYKLTPREYRKSLIASKSIQSNIDNI</sequence>
<dbReference type="GO" id="GO:0005829">
    <property type="term" value="C:cytosol"/>
    <property type="evidence" value="ECO:0007669"/>
    <property type="project" value="TreeGrafter"/>
</dbReference>
<evidence type="ECO:0000313" key="6">
    <source>
        <dbReference type="Proteomes" id="UP000236721"/>
    </source>
</evidence>
<keyword evidence="1" id="KW-0805">Transcription regulation</keyword>
<dbReference type="PANTHER" id="PTHR47894:SF4">
    <property type="entry name" value="HTH-TYPE TRANSCRIPTIONAL REGULATOR GADX"/>
    <property type="match status" value="1"/>
</dbReference>
<dbReference type="PANTHER" id="PTHR47894">
    <property type="entry name" value="HTH-TYPE TRANSCRIPTIONAL REGULATOR GADX"/>
    <property type="match status" value="1"/>
</dbReference>
<dbReference type="InterPro" id="IPR009057">
    <property type="entry name" value="Homeodomain-like_sf"/>
</dbReference>
<evidence type="ECO:0000313" key="5">
    <source>
        <dbReference type="EMBL" id="SEG44149.1"/>
    </source>
</evidence>
<dbReference type="GO" id="GO:0000976">
    <property type="term" value="F:transcription cis-regulatory region binding"/>
    <property type="evidence" value="ECO:0007669"/>
    <property type="project" value="TreeGrafter"/>
</dbReference>
<proteinExistence type="predicted"/>
<dbReference type="Proteomes" id="UP000236721">
    <property type="component" value="Unassembled WGS sequence"/>
</dbReference>
<dbReference type="SMART" id="SM00342">
    <property type="entry name" value="HTH_ARAC"/>
    <property type="match status" value="1"/>
</dbReference>
<evidence type="ECO:0000256" key="1">
    <source>
        <dbReference type="ARBA" id="ARBA00023015"/>
    </source>
</evidence>
<dbReference type="EMBL" id="FNVG01000014">
    <property type="protein sequence ID" value="SEG44149.1"/>
    <property type="molecule type" value="Genomic_DNA"/>
</dbReference>
<protein>
    <submittedName>
        <fullName evidence="5">Transcriptional regulator, AraC family</fullName>
    </submittedName>
</protein>
<dbReference type="PROSITE" id="PS01124">
    <property type="entry name" value="HTH_ARAC_FAMILY_2"/>
    <property type="match status" value="1"/>
</dbReference>
<accession>A0A1H6A5X7</accession>
<dbReference type="InterPro" id="IPR020449">
    <property type="entry name" value="Tscrpt_reg_AraC-type_HTH"/>
</dbReference>
<name>A0A1H6A5X7_9VIBR</name>
<dbReference type="InterPro" id="IPR018060">
    <property type="entry name" value="HTH_AraC"/>
</dbReference>
<dbReference type="Pfam" id="PF12833">
    <property type="entry name" value="HTH_18"/>
    <property type="match status" value="1"/>
</dbReference>
<dbReference type="OrthoDB" id="9783876at2"/>
<feature type="domain" description="HTH araC/xylS-type" evidence="4">
    <location>
        <begin position="171"/>
        <end position="268"/>
    </location>
</feature>
<dbReference type="GO" id="GO:0003700">
    <property type="term" value="F:DNA-binding transcription factor activity"/>
    <property type="evidence" value="ECO:0007669"/>
    <property type="project" value="InterPro"/>
</dbReference>
<dbReference type="Gene3D" id="1.10.10.60">
    <property type="entry name" value="Homeodomain-like"/>
    <property type="match status" value="1"/>
</dbReference>
<gene>
    <name evidence="5" type="ORF">SAMN04488244_11453</name>
</gene>
<keyword evidence="2" id="KW-0238">DNA-binding</keyword>
<keyword evidence="6" id="KW-1185">Reference proteome</keyword>
<dbReference type="PRINTS" id="PR00032">
    <property type="entry name" value="HTHARAC"/>
</dbReference>
<keyword evidence="3" id="KW-0804">Transcription</keyword>
<dbReference type="AlphaFoldDB" id="A0A1H6A5X7"/>
<organism evidence="5 6">
    <name type="scientific">Vibrio hangzhouensis</name>
    <dbReference type="NCBI Taxonomy" id="462991"/>
    <lineage>
        <taxon>Bacteria</taxon>
        <taxon>Pseudomonadati</taxon>
        <taxon>Pseudomonadota</taxon>
        <taxon>Gammaproteobacteria</taxon>
        <taxon>Vibrionales</taxon>
        <taxon>Vibrionaceae</taxon>
        <taxon>Vibrio</taxon>
    </lineage>
</organism>
<evidence type="ECO:0000256" key="3">
    <source>
        <dbReference type="ARBA" id="ARBA00023163"/>
    </source>
</evidence>